<dbReference type="PANTHER" id="PTHR21689:SF5">
    <property type="entry name" value="PROTEIN ALWAYS EARLY 1-RELATED"/>
    <property type="match status" value="1"/>
</dbReference>
<feature type="region of interest" description="Disordered" evidence="3">
    <location>
        <begin position="222"/>
        <end position="241"/>
    </location>
</feature>
<sequence>MAPPKKSKSLKKGPPHSNDPSAEENYRSSQTSKKRKKKLSDKLGPQWSKEEIESFYEAYRKYGQDWKKVASSMHERSTEMVETLYNMSKAYLSLPEGAASVVGFIALMTDYYNVMGSSDSERENYDASGFQELPETNQVQVQSSISNEGHFNAHSVAASGGCLSSLRSLYYGNRLRVVGKRTPRVPISYLEERDTWENHASGNKCSQKSEFDVISDENRASGSALAEASQRRDSSATSVPSKIKENVKFSYEVSGGHKGRPNETYGYDLSSSVAIECVRTEKSHHKMKKRYRKEKVLDDQNSVLEGKVDSKNSNAVCELSSSLVQRKKRRKLPRGDENTDLDALQTLADLFSMIPFTTMKSEPSLRIVEETESFNSEDKSYIPEDTLSDRSDKGKQVMVNAMPNIEDRGPGKLKPGSGLSIDVASKRKKRLEHSGTMRKGKRNFVIPDTKVPVDVHLREDLTTTTSGHIKPLKNENQATLPIKLGRRSRCKMELWKSLTCQKTKTSDDKLGKELMKYSSSVQDEAFFLKDKLSNCMSSTMGRRWCIFEWFYSAIDYPWFARSEFVEYLHHVGLGNIPKLTRVEWGIIRSSLGRPRRFSVNFLHEERMKLQRYRESVRQYYAKLRAGTCEGLPTDLARPLSVGQRIIALHPYPYGLEVHDGSVLTVQHDNCRILFDSREIGVKLVMDFDCMPFNPMDNFPETFRRQICSINRAPLAYKELRRNNHPNVSRELEKRSSPLTTDTSVPSTTFNLQQHNTFSGNSLAPANTRALGSIPCSLNVSQRSGCGAVDIVKGSREKAQMMVNVAIEVWLSKNDGDDPLTIICDALHCFDNQNSSFKVQKPLSTLQDTKDSLGAHINELFPSKHLSTADLSSLRSRHFNRDYGGIPSNLITSCVATLLMIQACIERPYPASDVVQILGLAVKSLHPRCSQNLHFYKEIETCMRRIQTQLLSIVPT</sequence>
<keyword evidence="2" id="KW-0539">Nucleus</keyword>
<evidence type="ECO:0000313" key="6">
    <source>
        <dbReference type="Proteomes" id="UP001652600"/>
    </source>
</evidence>
<feature type="compositionally biased region" description="Basic and acidic residues" evidence="3">
    <location>
        <begin position="721"/>
        <end position="735"/>
    </location>
</feature>
<dbReference type="InterPro" id="IPR009057">
    <property type="entry name" value="Homeodomain-like_sf"/>
</dbReference>
<dbReference type="GeneID" id="103499395"/>
<comment type="subcellular location">
    <subcellularLocation>
        <location evidence="1">Nucleus</location>
    </subcellularLocation>
</comment>
<reference evidence="7 8" key="1">
    <citation type="submission" date="2025-05" db="UniProtKB">
        <authorList>
            <consortium name="RefSeq"/>
        </authorList>
    </citation>
    <scope>IDENTIFICATION</scope>
    <source>
        <tissue evidence="7 8">Stem</tissue>
    </source>
</reference>
<evidence type="ECO:0000313" key="8">
    <source>
        <dbReference type="RefSeq" id="XP_050940648.1"/>
    </source>
</evidence>
<dbReference type="SUPFAM" id="SSF46689">
    <property type="entry name" value="Homeodomain-like"/>
    <property type="match status" value="1"/>
</dbReference>
<feature type="region of interest" description="Disordered" evidence="3">
    <location>
        <begin position="1"/>
        <end position="44"/>
    </location>
</feature>
<feature type="domain" description="SANT" evidence="5">
    <location>
        <begin position="42"/>
        <end position="79"/>
    </location>
</feature>
<accession>A0ABM3KS80</accession>
<name>A0ABM3KS80_CUCME</name>
<dbReference type="Gene3D" id="1.20.58.1880">
    <property type="match status" value="1"/>
</dbReference>
<keyword evidence="6" id="KW-1185">Reference proteome</keyword>
<evidence type="ECO:0000259" key="4">
    <source>
        <dbReference type="PROSITE" id="PS50090"/>
    </source>
</evidence>
<dbReference type="CDD" id="cd00167">
    <property type="entry name" value="SANT"/>
    <property type="match status" value="1"/>
</dbReference>
<dbReference type="Proteomes" id="UP001652600">
    <property type="component" value="Chromosome 5"/>
</dbReference>
<organism evidence="6 7">
    <name type="scientific">Cucumis melo</name>
    <name type="common">Muskmelon</name>
    <dbReference type="NCBI Taxonomy" id="3656"/>
    <lineage>
        <taxon>Eukaryota</taxon>
        <taxon>Viridiplantae</taxon>
        <taxon>Streptophyta</taxon>
        <taxon>Embryophyta</taxon>
        <taxon>Tracheophyta</taxon>
        <taxon>Spermatophyta</taxon>
        <taxon>Magnoliopsida</taxon>
        <taxon>eudicotyledons</taxon>
        <taxon>Gunneridae</taxon>
        <taxon>Pentapetalae</taxon>
        <taxon>rosids</taxon>
        <taxon>fabids</taxon>
        <taxon>Cucurbitales</taxon>
        <taxon>Cucurbitaceae</taxon>
        <taxon>Benincaseae</taxon>
        <taxon>Cucumis</taxon>
    </lineage>
</organism>
<feature type="compositionally biased region" description="Basic residues" evidence="3">
    <location>
        <begin position="1"/>
        <end position="14"/>
    </location>
</feature>
<evidence type="ECO:0000256" key="2">
    <source>
        <dbReference type="ARBA" id="ARBA00023242"/>
    </source>
</evidence>
<dbReference type="PROSITE" id="PS50090">
    <property type="entry name" value="MYB_LIKE"/>
    <property type="match status" value="1"/>
</dbReference>
<evidence type="ECO:0000256" key="1">
    <source>
        <dbReference type="ARBA" id="ARBA00004123"/>
    </source>
</evidence>
<dbReference type="RefSeq" id="XP_050940647.1">
    <property type="nucleotide sequence ID" value="XM_051084690.1"/>
</dbReference>
<dbReference type="Pfam" id="PF00249">
    <property type="entry name" value="Myb_DNA-binding"/>
    <property type="match status" value="1"/>
</dbReference>
<dbReference type="RefSeq" id="XP_050940648.1">
    <property type="nucleotide sequence ID" value="XM_051084691.1"/>
</dbReference>
<evidence type="ECO:0000256" key="3">
    <source>
        <dbReference type="SAM" id="MobiDB-lite"/>
    </source>
</evidence>
<dbReference type="InterPro" id="IPR033471">
    <property type="entry name" value="DIRP"/>
</dbReference>
<dbReference type="SMART" id="SM01135">
    <property type="entry name" value="DIRP"/>
    <property type="match status" value="1"/>
</dbReference>
<feature type="compositionally biased region" description="Polar residues" evidence="3">
    <location>
        <begin position="736"/>
        <end position="747"/>
    </location>
</feature>
<feature type="region of interest" description="Disordered" evidence="3">
    <location>
        <begin position="721"/>
        <end position="747"/>
    </location>
</feature>
<dbReference type="InterPro" id="IPR017884">
    <property type="entry name" value="SANT_dom"/>
</dbReference>
<evidence type="ECO:0000259" key="5">
    <source>
        <dbReference type="PROSITE" id="PS51293"/>
    </source>
</evidence>
<dbReference type="SMART" id="SM00717">
    <property type="entry name" value="SANT"/>
    <property type="match status" value="1"/>
</dbReference>
<dbReference type="InterPro" id="IPR001005">
    <property type="entry name" value="SANT/Myb"/>
</dbReference>
<protein>
    <submittedName>
        <fullName evidence="7 8">Protein ALWAYS EARLY 2-like isoform X1</fullName>
    </submittedName>
</protein>
<dbReference type="Pfam" id="PF06584">
    <property type="entry name" value="DIRP"/>
    <property type="match status" value="1"/>
</dbReference>
<dbReference type="InterPro" id="IPR010561">
    <property type="entry name" value="LIN-9/ALY1"/>
</dbReference>
<feature type="domain" description="Myb-like" evidence="4">
    <location>
        <begin position="47"/>
        <end position="86"/>
    </location>
</feature>
<proteinExistence type="predicted"/>
<dbReference type="PANTHER" id="PTHR21689">
    <property type="entry name" value="LIN-9"/>
    <property type="match status" value="1"/>
</dbReference>
<evidence type="ECO:0000313" key="7">
    <source>
        <dbReference type="RefSeq" id="XP_050940647.1"/>
    </source>
</evidence>
<dbReference type="PROSITE" id="PS51293">
    <property type="entry name" value="SANT"/>
    <property type="match status" value="1"/>
</dbReference>
<gene>
    <name evidence="7 8" type="primary">LOC103499395</name>
</gene>